<dbReference type="AlphaFoldDB" id="A0A1D8AUZ0"/>
<dbReference type="RefSeq" id="WP_069961934.1">
    <property type="nucleotide sequence ID" value="NZ_CP016094.1"/>
</dbReference>
<keyword evidence="2" id="KW-0732">Signal</keyword>
<dbReference type="InterPro" id="IPR013424">
    <property type="entry name" value="Ice-binding_C"/>
</dbReference>
<accession>A0A1D8AUZ0</accession>
<keyword evidence="1" id="KW-0472">Membrane</keyword>
<feature type="domain" description="Ice-binding protein C-terminal" evidence="3">
    <location>
        <begin position="240"/>
        <end position="265"/>
    </location>
</feature>
<gene>
    <name evidence="4" type="ORF">Verru16b_01776</name>
</gene>
<reference evidence="4 5" key="1">
    <citation type="submission" date="2016-06" db="EMBL/GenBank/DDBJ databases">
        <title>Three novel species with peptidoglycan cell walls form the new genus Lacunisphaera gen. nov. in the family Opitutaceae of the verrucomicrobial subdivision 4.</title>
        <authorList>
            <person name="Rast P."/>
            <person name="Gloeckner I."/>
            <person name="Jogler M."/>
            <person name="Boedeker C."/>
            <person name="Jeske O."/>
            <person name="Wiegand S."/>
            <person name="Reinhardt R."/>
            <person name="Schumann P."/>
            <person name="Rohde M."/>
            <person name="Spring S."/>
            <person name="Gloeckner F.O."/>
            <person name="Jogler C."/>
        </authorList>
    </citation>
    <scope>NUCLEOTIDE SEQUENCE [LARGE SCALE GENOMIC DNA]</scope>
    <source>
        <strain evidence="4 5">IG16b</strain>
    </source>
</reference>
<dbReference type="Pfam" id="PF07589">
    <property type="entry name" value="PEP-CTERM"/>
    <property type="match status" value="1"/>
</dbReference>
<feature type="transmembrane region" description="Helical" evidence="1">
    <location>
        <begin position="244"/>
        <end position="262"/>
    </location>
</feature>
<dbReference type="Proteomes" id="UP000095228">
    <property type="component" value="Chromosome"/>
</dbReference>
<organism evidence="4 5">
    <name type="scientific">Lacunisphaera limnophila</name>
    <dbReference type="NCBI Taxonomy" id="1838286"/>
    <lineage>
        <taxon>Bacteria</taxon>
        <taxon>Pseudomonadati</taxon>
        <taxon>Verrucomicrobiota</taxon>
        <taxon>Opitutia</taxon>
        <taxon>Opitutales</taxon>
        <taxon>Opitutaceae</taxon>
        <taxon>Lacunisphaera</taxon>
    </lineage>
</organism>
<name>A0A1D8AUZ0_9BACT</name>
<sequence length="270" mass="27694">MQIRCHAYRLLLSVFGGLVVLAAVARAQTTVSINFQNPGGAIAPGSATGVVSAMNWNNVTAVFPDPAPDSGITGAITGLVDGTGATTGVNISYVGWGYQSAAVSGGTTADHQLLNNFSYGNAGHPLSATVTGLSSAFTGSYDVYVYFANPNDFHVISYALGGTTYYTRTLGNFNFGTTGWVEGKTTTLPASYEVAPQGNYVRFAGVSGNAFTLDVAGPAVSGSGSNYNAISGLQIVAATPIPEPATVTLLLGFAAMAGVVGWRRRRRTGA</sequence>
<protein>
    <recommendedName>
        <fullName evidence="3">Ice-binding protein C-terminal domain-containing protein</fullName>
    </recommendedName>
</protein>
<evidence type="ECO:0000259" key="3">
    <source>
        <dbReference type="Pfam" id="PF07589"/>
    </source>
</evidence>
<dbReference type="NCBIfam" id="TIGR02595">
    <property type="entry name" value="PEP_CTERM"/>
    <property type="match status" value="1"/>
</dbReference>
<dbReference type="EMBL" id="CP016094">
    <property type="protein sequence ID" value="AOS44709.1"/>
    <property type="molecule type" value="Genomic_DNA"/>
</dbReference>
<keyword evidence="1" id="KW-1133">Transmembrane helix</keyword>
<evidence type="ECO:0000313" key="5">
    <source>
        <dbReference type="Proteomes" id="UP000095228"/>
    </source>
</evidence>
<keyword evidence="5" id="KW-1185">Reference proteome</keyword>
<keyword evidence="1" id="KW-0812">Transmembrane</keyword>
<evidence type="ECO:0000313" key="4">
    <source>
        <dbReference type="EMBL" id="AOS44709.1"/>
    </source>
</evidence>
<dbReference type="KEGG" id="obg:Verru16b_01776"/>
<evidence type="ECO:0000256" key="1">
    <source>
        <dbReference type="SAM" id="Phobius"/>
    </source>
</evidence>
<proteinExistence type="predicted"/>
<feature type="chain" id="PRO_5009105245" description="Ice-binding protein C-terminal domain-containing protein" evidence="2">
    <location>
        <begin position="28"/>
        <end position="270"/>
    </location>
</feature>
<feature type="signal peptide" evidence="2">
    <location>
        <begin position="1"/>
        <end position="27"/>
    </location>
</feature>
<evidence type="ECO:0000256" key="2">
    <source>
        <dbReference type="SAM" id="SignalP"/>
    </source>
</evidence>